<proteinExistence type="predicted"/>
<reference evidence="2" key="2">
    <citation type="submission" date="2023-04" db="EMBL/GenBank/DDBJ databases">
        <authorList>
            <person name="Bruccoleri R.E."/>
            <person name="Oakeley E.J."/>
            <person name="Faust A.-M."/>
            <person name="Dessus-Babus S."/>
            <person name="Altorfer M."/>
            <person name="Burckhardt D."/>
            <person name="Oertli M."/>
            <person name="Naumann U."/>
            <person name="Petersen F."/>
            <person name="Wong J."/>
        </authorList>
    </citation>
    <scope>NUCLEOTIDE SEQUENCE</scope>
    <source>
        <strain evidence="2">GSM-AAB239-AS_SAM_17_03QT</strain>
        <tissue evidence="2">Leaf</tissue>
    </source>
</reference>
<dbReference type="AlphaFoldDB" id="A0AAX6EQ20"/>
<feature type="region of interest" description="Disordered" evidence="1">
    <location>
        <begin position="52"/>
        <end position="74"/>
    </location>
</feature>
<comment type="caution">
    <text evidence="2">The sequence shown here is derived from an EMBL/GenBank/DDBJ whole genome shotgun (WGS) entry which is preliminary data.</text>
</comment>
<reference evidence="2" key="1">
    <citation type="journal article" date="2023" name="GigaByte">
        <title>Genome assembly of the bearded iris, Iris pallida Lam.</title>
        <authorList>
            <person name="Bruccoleri R.E."/>
            <person name="Oakeley E.J."/>
            <person name="Faust A.M.E."/>
            <person name="Altorfer M."/>
            <person name="Dessus-Babus S."/>
            <person name="Burckhardt D."/>
            <person name="Oertli M."/>
            <person name="Naumann U."/>
            <person name="Petersen F."/>
            <person name="Wong J."/>
        </authorList>
    </citation>
    <scope>NUCLEOTIDE SEQUENCE</scope>
    <source>
        <strain evidence="2">GSM-AAB239-AS_SAM_17_03QT</strain>
    </source>
</reference>
<evidence type="ECO:0000256" key="1">
    <source>
        <dbReference type="SAM" id="MobiDB-lite"/>
    </source>
</evidence>
<protein>
    <submittedName>
        <fullName evidence="2">Uncharacterized protein</fullName>
    </submittedName>
</protein>
<gene>
    <name evidence="2" type="ORF">M6B38_175900</name>
</gene>
<organism evidence="2 3">
    <name type="scientific">Iris pallida</name>
    <name type="common">Sweet iris</name>
    <dbReference type="NCBI Taxonomy" id="29817"/>
    <lineage>
        <taxon>Eukaryota</taxon>
        <taxon>Viridiplantae</taxon>
        <taxon>Streptophyta</taxon>
        <taxon>Embryophyta</taxon>
        <taxon>Tracheophyta</taxon>
        <taxon>Spermatophyta</taxon>
        <taxon>Magnoliopsida</taxon>
        <taxon>Liliopsida</taxon>
        <taxon>Asparagales</taxon>
        <taxon>Iridaceae</taxon>
        <taxon>Iridoideae</taxon>
        <taxon>Irideae</taxon>
        <taxon>Iris</taxon>
    </lineage>
</organism>
<evidence type="ECO:0000313" key="3">
    <source>
        <dbReference type="Proteomes" id="UP001140949"/>
    </source>
</evidence>
<dbReference type="Proteomes" id="UP001140949">
    <property type="component" value="Unassembled WGS sequence"/>
</dbReference>
<evidence type="ECO:0000313" key="2">
    <source>
        <dbReference type="EMBL" id="KAJ6806307.1"/>
    </source>
</evidence>
<accession>A0AAX6EQ20</accession>
<keyword evidence="3" id="KW-1185">Reference proteome</keyword>
<dbReference type="EMBL" id="JANAVB010034619">
    <property type="protein sequence ID" value="KAJ6806307.1"/>
    <property type="molecule type" value="Genomic_DNA"/>
</dbReference>
<sequence length="74" mass="8315">MFPLISSNPSLHKIPHSSPPILLLPQHKQPYLKILLTLSLIPSRTLYFFSTRRKPNPSSPSSSPSSLQLTHTLK</sequence>
<name>A0AAX6EQ20_IRIPA</name>